<keyword evidence="1" id="KW-0812">Transmembrane</keyword>
<gene>
    <name evidence="2" type="ORF">QNI14_04980</name>
</gene>
<dbReference type="EMBL" id="JASJND010000003">
    <property type="protein sequence ID" value="MDJ1113800.1"/>
    <property type="molecule type" value="Genomic_DNA"/>
</dbReference>
<name>A0ABT6ZCB6_9MICO</name>
<keyword evidence="1" id="KW-0472">Membrane</keyword>
<sequence length="49" mass="5297">MSRRSRKYPIGQEPWYIRDFGGIPGWGLVAVGVVFAGIAVVIVVAIASH</sequence>
<keyword evidence="1" id="KW-1133">Transmembrane helix</keyword>
<comment type="caution">
    <text evidence="2">The sequence shown here is derived from an EMBL/GenBank/DDBJ whole genome shotgun (WGS) entry which is preliminary data.</text>
</comment>
<dbReference type="Proteomes" id="UP001321481">
    <property type="component" value="Unassembled WGS sequence"/>
</dbReference>
<feature type="transmembrane region" description="Helical" evidence="1">
    <location>
        <begin position="21"/>
        <end position="47"/>
    </location>
</feature>
<protein>
    <submittedName>
        <fullName evidence="2">Uncharacterized protein</fullName>
    </submittedName>
</protein>
<proteinExistence type="predicted"/>
<reference evidence="2 3" key="1">
    <citation type="submission" date="2023-05" db="EMBL/GenBank/DDBJ databases">
        <title>Microbacterium dauci sp.nov., Isolated from Carrot Rhizosphere Soil.</title>
        <authorList>
            <person name="Xiao Z."/>
            <person name="Zheng J."/>
        </authorList>
    </citation>
    <scope>NUCLEOTIDE SEQUENCE [LARGE SCALE GENOMIC DNA]</scope>
    <source>
        <strain evidence="2 3">LX3-4</strain>
    </source>
</reference>
<evidence type="ECO:0000256" key="1">
    <source>
        <dbReference type="SAM" id="Phobius"/>
    </source>
</evidence>
<keyword evidence="3" id="KW-1185">Reference proteome</keyword>
<evidence type="ECO:0000313" key="3">
    <source>
        <dbReference type="Proteomes" id="UP001321481"/>
    </source>
</evidence>
<organism evidence="2 3">
    <name type="scientific">Microbacterium dauci</name>
    <dbReference type="NCBI Taxonomy" id="3048008"/>
    <lineage>
        <taxon>Bacteria</taxon>
        <taxon>Bacillati</taxon>
        <taxon>Actinomycetota</taxon>
        <taxon>Actinomycetes</taxon>
        <taxon>Micrococcales</taxon>
        <taxon>Microbacteriaceae</taxon>
        <taxon>Microbacterium</taxon>
    </lineage>
</organism>
<accession>A0ABT6ZCB6</accession>
<dbReference type="RefSeq" id="WP_283715277.1">
    <property type="nucleotide sequence ID" value="NZ_JASJND010000003.1"/>
</dbReference>
<evidence type="ECO:0000313" key="2">
    <source>
        <dbReference type="EMBL" id="MDJ1113800.1"/>
    </source>
</evidence>